<dbReference type="AlphaFoldDB" id="D1C2U9"/>
<dbReference type="Gene3D" id="1.20.120.450">
    <property type="entry name" value="dinb family like domain"/>
    <property type="match status" value="1"/>
</dbReference>
<name>D1C2U9_SPHTD</name>
<dbReference type="InterPro" id="IPR024775">
    <property type="entry name" value="DinB-like"/>
</dbReference>
<accession>D1C2U9</accession>
<dbReference type="InterPro" id="IPR034660">
    <property type="entry name" value="DinB/YfiT-like"/>
</dbReference>
<reference evidence="3" key="1">
    <citation type="submission" date="2009-11" db="EMBL/GenBank/DDBJ databases">
        <title>The complete chromosome 1 of Sphaerobacter thermophilus DSM 20745.</title>
        <authorList>
            <person name="Lucas S."/>
            <person name="Copeland A."/>
            <person name="Lapidus A."/>
            <person name="Glavina del Rio T."/>
            <person name="Dalin E."/>
            <person name="Tice H."/>
            <person name="Bruce D."/>
            <person name="Goodwin L."/>
            <person name="Pitluck S."/>
            <person name="Kyrpides N."/>
            <person name="Mavromatis K."/>
            <person name="Ivanova N."/>
            <person name="Mikhailova N."/>
            <person name="LaButti K.M."/>
            <person name="Clum A."/>
            <person name="Sun H.I."/>
            <person name="Brettin T."/>
            <person name="Detter J.C."/>
            <person name="Han C."/>
            <person name="Larimer F."/>
            <person name="Land M."/>
            <person name="Hauser L."/>
            <person name="Markowitz V."/>
            <person name="Cheng J.F."/>
            <person name="Hugenholtz P."/>
            <person name="Woyke T."/>
            <person name="Wu D."/>
            <person name="Steenblock K."/>
            <person name="Schneider S."/>
            <person name="Pukall R."/>
            <person name="Goeker M."/>
            <person name="Klenk H.P."/>
            <person name="Eisen J.A."/>
        </authorList>
    </citation>
    <scope>NUCLEOTIDE SEQUENCE [LARGE SCALE GENOMIC DNA]</scope>
    <source>
        <strain evidence="3">ATCC 49802 / DSM 20745 / S 6022</strain>
    </source>
</reference>
<dbReference type="eggNOG" id="COG2318">
    <property type="taxonomic scope" value="Bacteria"/>
</dbReference>
<proteinExistence type="predicted"/>
<dbReference type="SUPFAM" id="SSF109854">
    <property type="entry name" value="DinB/YfiT-like putative metalloenzymes"/>
    <property type="match status" value="1"/>
</dbReference>
<gene>
    <name evidence="2" type="ordered locus">Sthe_1130</name>
</gene>
<dbReference type="KEGG" id="sti:Sthe_1130"/>
<evidence type="ECO:0000259" key="1">
    <source>
        <dbReference type="Pfam" id="PF12867"/>
    </source>
</evidence>
<sequence>MDGISILRAQLEWTHGLLEQAVADLSDEQLHHRGEGWTIRSIATVYAHCVQAEDWLINRFVLQQTPLFERENWAEQTKILPFPAGTGTGEEWETSVRGVDFPKLRSFAEQVYKATDEFLSSLSEADLDRTVTFGRLGDMPLGTFLANIVAGHTTHHTGEICALKGVLGGKGLPF</sequence>
<dbReference type="InParanoid" id="D1C2U9"/>
<dbReference type="HOGENOM" id="CLU_1539084_0_0_0"/>
<evidence type="ECO:0000313" key="3">
    <source>
        <dbReference type="Proteomes" id="UP000002027"/>
    </source>
</evidence>
<reference evidence="2 3" key="2">
    <citation type="journal article" date="2010" name="Stand. Genomic Sci.">
        <title>Complete genome sequence of Desulfohalobium retbaense type strain (HR(100)).</title>
        <authorList>
            <person name="Spring S."/>
            <person name="Nolan M."/>
            <person name="Lapidus A."/>
            <person name="Glavina Del Rio T."/>
            <person name="Copeland A."/>
            <person name="Tice H."/>
            <person name="Cheng J.F."/>
            <person name="Lucas S."/>
            <person name="Land M."/>
            <person name="Chen F."/>
            <person name="Bruce D."/>
            <person name="Goodwin L."/>
            <person name="Pitluck S."/>
            <person name="Ivanova N."/>
            <person name="Mavromatis K."/>
            <person name="Mikhailova N."/>
            <person name="Pati A."/>
            <person name="Chen A."/>
            <person name="Palaniappan K."/>
            <person name="Hauser L."/>
            <person name="Chang Y.J."/>
            <person name="Jeffries C.D."/>
            <person name="Munk C."/>
            <person name="Kiss H."/>
            <person name="Chain P."/>
            <person name="Han C."/>
            <person name="Brettin T."/>
            <person name="Detter J.C."/>
            <person name="Schuler E."/>
            <person name="Goker M."/>
            <person name="Rohde M."/>
            <person name="Bristow J."/>
            <person name="Eisen J.A."/>
            <person name="Markowitz V."/>
            <person name="Hugenholtz P."/>
            <person name="Kyrpides N.C."/>
            <person name="Klenk H.P."/>
        </authorList>
    </citation>
    <scope>NUCLEOTIDE SEQUENCE [LARGE SCALE GENOMIC DNA]</scope>
    <source>
        <strain evidence="3">ATCC 49802 / DSM 20745 / S 6022</strain>
    </source>
</reference>
<protein>
    <recommendedName>
        <fullName evidence="1">DinB-like domain-containing protein</fullName>
    </recommendedName>
</protein>
<dbReference type="EMBL" id="CP001823">
    <property type="protein sequence ID" value="ACZ38566.1"/>
    <property type="molecule type" value="Genomic_DNA"/>
</dbReference>
<organism evidence="2 3">
    <name type="scientific">Sphaerobacter thermophilus (strain ATCC 49802 / DSM 20745 / KCCM 41009 / NCIMB 13125 / S 6022)</name>
    <dbReference type="NCBI Taxonomy" id="479434"/>
    <lineage>
        <taxon>Bacteria</taxon>
        <taxon>Pseudomonadati</taxon>
        <taxon>Thermomicrobiota</taxon>
        <taxon>Thermomicrobia</taxon>
        <taxon>Sphaerobacterales</taxon>
        <taxon>Sphaerobacterineae</taxon>
        <taxon>Sphaerobacteraceae</taxon>
        <taxon>Sphaerobacter</taxon>
    </lineage>
</organism>
<evidence type="ECO:0000313" key="2">
    <source>
        <dbReference type="EMBL" id="ACZ38566.1"/>
    </source>
</evidence>
<feature type="domain" description="DinB-like" evidence="1">
    <location>
        <begin position="10"/>
        <end position="160"/>
    </location>
</feature>
<dbReference type="Proteomes" id="UP000002027">
    <property type="component" value="Chromosome 1"/>
</dbReference>
<dbReference type="Pfam" id="PF12867">
    <property type="entry name" value="DinB_2"/>
    <property type="match status" value="1"/>
</dbReference>
<keyword evidence="3" id="KW-1185">Reference proteome</keyword>
<dbReference type="RefSeq" id="WP_012871613.1">
    <property type="nucleotide sequence ID" value="NC_013523.1"/>
</dbReference>